<feature type="compositionally biased region" description="Low complexity" evidence="1">
    <location>
        <begin position="238"/>
        <end position="250"/>
    </location>
</feature>
<keyword evidence="3" id="KW-1185">Reference proteome</keyword>
<feature type="region of interest" description="Disordered" evidence="1">
    <location>
        <begin position="183"/>
        <end position="202"/>
    </location>
</feature>
<dbReference type="RefSeq" id="WP_019441529.1">
    <property type="nucleotide sequence ID" value="NZ_ALOE01000019.1"/>
</dbReference>
<sequence>MANNFFQRWSDRSLAAKDHTETDLVVIKDAVVETENQNQNQGSELTLKRDAELDIEHVSEPQAESATDLALSTDVIDEQVEVELTIDDADKVTFDSGVASFLQHGVDKSVKKAALAKLFHADEFNYISTMDDHTEDFSNIPKLDESIAKQLRGWVKTVLEEPEADLIEETELVEEGEVLVATETDPETESGAIAAPNSSIDDGAVQAITADNSSTSCCDEKSCDEQSCSEKNGEEQKNQLQQHLQQVGET</sequence>
<evidence type="ECO:0000256" key="1">
    <source>
        <dbReference type="SAM" id="MobiDB-lite"/>
    </source>
</evidence>
<protein>
    <submittedName>
        <fullName evidence="2">DUF3306 domain-containing protein</fullName>
    </submittedName>
</protein>
<proteinExistence type="predicted"/>
<name>A0A5J6WPN8_MORMI</name>
<organism evidence="2 3">
    <name type="scientific">Moritella marina ATCC 15381</name>
    <dbReference type="NCBI Taxonomy" id="1202962"/>
    <lineage>
        <taxon>Bacteria</taxon>
        <taxon>Pseudomonadati</taxon>
        <taxon>Pseudomonadota</taxon>
        <taxon>Gammaproteobacteria</taxon>
        <taxon>Alteromonadales</taxon>
        <taxon>Moritellaceae</taxon>
        <taxon>Moritella</taxon>
    </lineage>
</organism>
<reference evidence="2 3" key="1">
    <citation type="submission" date="2019-09" db="EMBL/GenBank/DDBJ databases">
        <title>Hybrid Assembly of the complete Genome of the Deep-Sea Bacterium Moritella marina from long Nanopore and Illumina reads.</title>
        <authorList>
            <person name="Magin S."/>
            <person name="Georgoulis A."/>
            <person name="Papadimitriou K."/>
            <person name="Iliakis G."/>
            <person name="Vorgias C.E."/>
        </authorList>
    </citation>
    <scope>NUCLEOTIDE SEQUENCE [LARGE SCALE GENOMIC DNA]</scope>
    <source>
        <strain evidence="2 3">MP-1</strain>
    </source>
</reference>
<dbReference type="EMBL" id="CP044399">
    <property type="protein sequence ID" value="QFI38890.1"/>
    <property type="molecule type" value="Genomic_DNA"/>
</dbReference>
<dbReference type="InterPro" id="IPR021735">
    <property type="entry name" value="DUF3306"/>
</dbReference>
<dbReference type="KEGG" id="mmaa:FR932_14015"/>
<evidence type="ECO:0000313" key="3">
    <source>
        <dbReference type="Proteomes" id="UP000327424"/>
    </source>
</evidence>
<evidence type="ECO:0000313" key="2">
    <source>
        <dbReference type="EMBL" id="QFI38890.1"/>
    </source>
</evidence>
<dbReference type="Pfam" id="PF11748">
    <property type="entry name" value="DUF3306"/>
    <property type="match status" value="1"/>
</dbReference>
<dbReference type="Proteomes" id="UP000327424">
    <property type="component" value="Chromosome"/>
</dbReference>
<accession>A0A5J6WPN8</accession>
<gene>
    <name evidence="2" type="ORF">FR932_14015</name>
</gene>
<dbReference type="AlphaFoldDB" id="A0A5J6WPN8"/>
<feature type="region of interest" description="Disordered" evidence="1">
    <location>
        <begin position="214"/>
        <end position="250"/>
    </location>
</feature>
<dbReference type="OrthoDB" id="6399678at2"/>